<dbReference type="InterPro" id="IPR041715">
    <property type="entry name" value="HisRS-like_core"/>
</dbReference>
<dbReference type="GO" id="GO:0005737">
    <property type="term" value="C:cytoplasm"/>
    <property type="evidence" value="ECO:0007669"/>
    <property type="project" value="UniProtKB-SubCell"/>
</dbReference>
<feature type="binding site" evidence="10">
    <location>
        <begin position="80"/>
        <end position="82"/>
    </location>
    <ligand>
        <name>L-histidine</name>
        <dbReference type="ChEBI" id="CHEBI:57595"/>
    </ligand>
</feature>
<evidence type="ECO:0000256" key="4">
    <source>
        <dbReference type="ARBA" id="ARBA00022741"/>
    </source>
</evidence>
<dbReference type="InterPro" id="IPR045864">
    <property type="entry name" value="aa-tRNA-synth_II/BPL/LPL"/>
</dbReference>
<dbReference type="Pfam" id="PF13393">
    <property type="entry name" value="tRNA-synt_His"/>
    <property type="match status" value="1"/>
</dbReference>
<dbReference type="PROSITE" id="PS50862">
    <property type="entry name" value="AA_TRNA_LIGASE_II"/>
    <property type="match status" value="1"/>
</dbReference>
<evidence type="ECO:0000256" key="1">
    <source>
        <dbReference type="ARBA" id="ARBA00008226"/>
    </source>
</evidence>
<comment type="subcellular location">
    <subcellularLocation>
        <location evidence="9">Cytoplasm</location>
    </subcellularLocation>
</comment>
<evidence type="ECO:0000256" key="7">
    <source>
        <dbReference type="ARBA" id="ARBA00023146"/>
    </source>
</evidence>
<dbReference type="InterPro" id="IPR033656">
    <property type="entry name" value="HisRS_anticodon"/>
</dbReference>
<dbReference type="EMBL" id="DTKJ01000014">
    <property type="protein sequence ID" value="HGZ10867.1"/>
    <property type="molecule type" value="Genomic_DNA"/>
</dbReference>
<dbReference type="InterPro" id="IPR004516">
    <property type="entry name" value="HisRS/HisZ"/>
</dbReference>
<feature type="domain" description="Aminoacyl-transfer RNA synthetases class-II family profile" evidence="11">
    <location>
        <begin position="1"/>
        <end position="322"/>
    </location>
</feature>
<sequence>MIRAVRGMKDILPPETRRWQRVEQVAREVFELYGYQEIRLPLLERTELFARSIGDDTDIVAKEMYTFTDRHGDSLTLRPEATAQVVRACLENGLLRGAEVKKFYLIGPMFRYERPQKGRYRQFHQINCEALGSDAPELDAEVILLLLDLLQRLGLKDLRLFINSLGCPECTRDFKASLRLFLASREGWCPDCLRRRETNPLRVLDCKSQHCKALLAEAPVLENSLCQTCAAHYRRVLNLLALAGVAYEKQPRLVRGLDYYTRTAFEVTAPGLGAQDAVAGGGRYNGLAKELGGPDLPGLGFAIGTERLLEVLPAEMERREAPEIFLAALGEAARERAFLLLRDLRSRGLPAVMDFGERSLKAQMSLADRLGAAQVVILGDQELASGQVPVRRMATGEQQMADLKHLVAFLAAKVGKREGN</sequence>
<name>A0A7C5AKG1_9BACT</name>
<feature type="binding site" evidence="10">
    <location>
        <position position="129"/>
    </location>
    <ligand>
        <name>L-histidine</name>
        <dbReference type="ChEBI" id="CHEBI:57595"/>
    </ligand>
</feature>
<dbReference type="InterPro" id="IPR036621">
    <property type="entry name" value="Anticodon-bd_dom_sf"/>
</dbReference>
<evidence type="ECO:0000313" key="12">
    <source>
        <dbReference type="EMBL" id="HGZ10867.1"/>
    </source>
</evidence>
<dbReference type="AlphaFoldDB" id="A0A7C5AKG1"/>
<dbReference type="InterPro" id="IPR004154">
    <property type="entry name" value="Anticodon-bd"/>
</dbReference>
<dbReference type="SUPFAM" id="SSF55681">
    <property type="entry name" value="Class II aaRS and biotin synthetases"/>
    <property type="match status" value="1"/>
</dbReference>
<evidence type="ECO:0000256" key="8">
    <source>
        <dbReference type="ARBA" id="ARBA00047639"/>
    </source>
</evidence>
<dbReference type="Gene3D" id="3.30.930.10">
    <property type="entry name" value="Bira Bifunctional Protein, Domain 2"/>
    <property type="match status" value="1"/>
</dbReference>
<organism evidence="12">
    <name type="scientific">Desulfobacca acetoxidans</name>
    <dbReference type="NCBI Taxonomy" id="60893"/>
    <lineage>
        <taxon>Bacteria</taxon>
        <taxon>Pseudomonadati</taxon>
        <taxon>Thermodesulfobacteriota</taxon>
        <taxon>Desulfobaccia</taxon>
        <taxon>Desulfobaccales</taxon>
        <taxon>Desulfobaccaceae</taxon>
        <taxon>Desulfobacca</taxon>
    </lineage>
</organism>
<evidence type="ECO:0000256" key="10">
    <source>
        <dbReference type="PIRSR" id="PIRSR001549-1"/>
    </source>
</evidence>
<evidence type="ECO:0000256" key="5">
    <source>
        <dbReference type="ARBA" id="ARBA00022840"/>
    </source>
</evidence>
<keyword evidence="9" id="KW-0963">Cytoplasm</keyword>
<gene>
    <name evidence="9" type="primary">hisS</name>
    <name evidence="12" type="ORF">ENW48_01450</name>
</gene>
<proteinExistence type="inferred from homology"/>
<comment type="subunit">
    <text evidence="2 9">Homodimer.</text>
</comment>
<dbReference type="InterPro" id="IPR015807">
    <property type="entry name" value="His-tRNA-ligase"/>
</dbReference>
<feature type="binding site" evidence="10">
    <location>
        <position position="255"/>
    </location>
    <ligand>
        <name>L-histidine</name>
        <dbReference type="ChEBI" id="CHEBI:57595"/>
    </ligand>
</feature>
<evidence type="ECO:0000256" key="2">
    <source>
        <dbReference type="ARBA" id="ARBA00011738"/>
    </source>
</evidence>
<dbReference type="EC" id="6.1.1.21" evidence="9"/>
<accession>A0A7C5AKG1</accession>
<dbReference type="PANTHER" id="PTHR43707:SF1">
    <property type="entry name" value="HISTIDINE--TRNA LIGASE, MITOCHONDRIAL-RELATED"/>
    <property type="match status" value="1"/>
</dbReference>
<dbReference type="PANTHER" id="PTHR43707">
    <property type="entry name" value="HISTIDYL-TRNA SYNTHETASE"/>
    <property type="match status" value="1"/>
</dbReference>
<evidence type="ECO:0000256" key="9">
    <source>
        <dbReference type="HAMAP-Rule" id="MF_00127"/>
    </source>
</evidence>
<reference evidence="12" key="1">
    <citation type="journal article" date="2020" name="mSystems">
        <title>Genome- and Community-Level Interaction Insights into Carbon Utilization and Element Cycling Functions of Hydrothermarchaeota in Hydrothermal Sediment.</title>
        <authorList>
            <person name="Zhou Z."/>
            <person name="Liu Y."/>
            <person name="Xu W."/>
            <person name="Pan J."/>
            <person name="Luo Z.H."/>
            <person name="Li M."/>
        </authorList>
    </citation>
    <scope>NUCLEOTIDE SEQUENCE [LARGE SCALE GENOMIC DNA]</scope>
    <source>
        <strain evidence="12">SpSt-853</strain>
    </source>
</reference>
<evidence type="ECO:0000259" key="11">
    <source>
        <dbReference type="PROSITE" id="PS50862"/>
    </source>
</evidence>
<comment type="catalytic activity">
    <reaction evidence="8 9">
        <text>tRNA(His) + L-histidine + ATP = L-histidyl-tRNA(His) + AMP + diphosphate + H(+)</text>
        <dbReference type="Rhea" id="RHEA:17313"/>
        <dbReference type="Rhea" id="RHEA-COMP:9665"/>
        <dbReference type="Rhea" id="RHEA-COMP:9689"/>
        <dbReference type="ChEBI" id="CHEBI:15378"/>
        <dbReference type="ChEBI" id="CHEBI:30616"/>
        <dbReference type="ChEBI" id="CHEBI:33019"/>
        <dbReference type="ChEBI" id="CHEBI:57595"/>
        <dbReference type="ChEBI" id="CHEBI:78442"/>
        <dbReference type="ChEBI" id="CHEBI:78527"/>
        <dbReference type="ChEBI" id="CHEBI:456215"/>
        <dbReference type="EC" id="6.1.1.21"/>
    </reaction>
</comment>
<dbReference type="GO" id="GO:0006427">
    <property type="term" value="P:histidyl-tRNA aminoacylation"/>
    <property type="evidence" value="ECO:0007669"/>
    <property type="project" value="UniProtKB-UniRule"/>
</dbReference>
<dbReference type="GO" id="GO:0005524">
    <property type="term" value="F:ATP binding"/>
    <property type="evidence" value="ECO:0007669"/>
    <property type="project" value="UniProtKB-UniRule"/>
</dbReference>
<comment type="caution">
    <text evidence="12">The sequence shown here is derived from an EMBL/GenBank/DDBJ whole genome shotgun (WGS) entry which is preliminary data.</text>
</comment>
<dbReference type="InterPro" id="IPR006195">
    <property type="entry name" value="aa-tRNA-synth_II"/>
</dbReference>
<dbReference type="CDD" id="cd00773">
    <property type="entry name" value="HisRS-like_core"/>
    <property type="match status" value="1"/>
</dbReference>
<keyword evidence="3 9" id="KW-0436">Ligase</keyword>
<feature type="binding site" evidence="10">
    <location>
        <position position="125"/>
    </location>
    <ligand>
        <name>L-histidine</name>
        <dbReference type="ChEBI" id="CHEBI:57595"/>
    </ligand>
</feature>
<feature type="binding site" evidence="10">
    <location>
        <begin position="259"/>
        <end position="260"/>
    </location>
    <ligand>
        <name>L-histidine</name>
        <dbReference type="ChEBI" id="CHEBI:57595"/>
    </ligand>
</feature>
<keyword evidence="6 9" id="KW-0648">Protein biosynthesis</keyword>
<dbReference type="PIRSF" id="PIRSF001549">
    <property type="entry name" value="His-tRNA_synth"/>
    <property type="match status" value="1"/>
</dbReference>
<evidence type="ECO:0000256" key="3">
    <source>
        <dbReference type="ARBA" id="ARBA00022598"/>
    </source>
</evidence>
<keyword evidence="7 9" id="KW-0030">Aminoacyl-tRNA synthetase</keyword>
<comment type="similarity">
    <text evidence="1 9">Belongs to the class-II aminoacyl-tRNA synthetase family.</text>
</comment>
<dbReference type="SUPFAM" id="SSF52954">
    <property type="entry name" value="Class II aaRS ABD-related"/>
    <property type="match status" value="1"/>
</dbReference>
<dbReference type="HAMAP" id="MF_00127">
    <property type="entry name" value="His_tRNA_synth"/>
    <property type="match status" value="1"/>
</dbReference>
<dbReference type="GO" id="GO:0004821">
    <property type="term" value="F:histidine-tRNA ligase activity"/>
    <property type="evidence" value="ECO:0007669"/>
    <property type="project" value="UniProtKB-UniRule"/>
</dbReference>
<evidence type="ECO:0000256" key="6">
    <source>
        <dbReference type="ARBA" id="ARBA00022917"/>
    </source>
</evidence>
<keyword evidence="5 9" id="KW-0067">ATP-binding</keyword>
<dbReference type="NCBIfam" id="TIGR00442">
    <property type="entry name" value="hisS"/>
    <property type="match status" value="1"/>
</dbReference>
<dbReference type="CDD" id="cd00859">
    <property type="entry name" value="HisRS_anticodon"/>
    <property type="match status" value="1"/>
</dbReference>
<dbReference type="Gene3D" id="3.40.50.800">
    <property type="entry name" value="Anticodon-binding domain"/>
    <property type="match status" value="1"/>
</dbReference>
<keyword evidence="4 9" id="KW-0547">Nucleotide-binding</keyword>
<protein>
    <recommendedName>
        <fullName evidence="9">Histidine--tRNA ligase</fullName>
        <ecNumber evidence="9">6.1.1.21</ecNumber>
    </recommendedName>
    <alternativeName>
        <fullName evidence="9">Histidyl-tRNA synthetase</fullName>
        <shortName evidence="9">HisRS</shortName>
    </alternativeName>
</protein>
<feature type="binding site" evidence="10">
    <location>
        <position position="111"/>
    </location>
    <ligand>
        <name>L-histidine</name>
        <dbReference type="ChEBI" id="CHEBI:57595"/>
    </ligand>
</feature>
<dbReference type="Pfam" id="PF03129">
    <property type="entry name" value="HGTP_anticodon"/>
    <property type="match status" value="1"/>
</dbReference>